<proteinExistence type="predicted"/>
<keyword evidence="3" id="KW-1185">Reference proteome</keyword>
<sequence>MALSLPRSNSTRTRSVSSKGSSSTNVTHPSSQGRVEKKKLLSKPPSKPARKQLYCPDCKKNIKNGFDKHFREHLYEFFDSHEVSFEEHEAFGCGYCPAQGVLVEGGKVFYGEDEIVHHVKDVHAPTPQKLNWNISHSFNHILSAQPHFRRKIVDMIVSQQSGNHNNTIPSLSWGPDYCQLLRSLQIVSGRLDRNPSCYKDEAIDTILTQVYEAAAQNWQQPFAFSFQPTHQHVVPMGPLQQTIPYHPRHKSSMSFAGIGGGFPDTPTPKHHSFTGDVRSPSILSPSPQVPQVPQHIQRSLRPPQEVNAMDQDAPSYHAGLMPHDPPPTIAFDGHAPYSTPPPSQGLQIDSMQDLYTDLQIDESDLYNG</sequence>
<feature type="region of interest" description="Disordered" evidence="1">
    <location>
        <begin position="1"/>
        <end position="51"/>
    </location>
</feature>
<evidence type="ECO:0000313" key="3">
    <source>
        <dbReference type="Proteomes" id="UP001521785"/>
    </source>
</evidence>
<dbReference type="Proteomes" id="UP001521785">
    <property type="component" value="Unassembled WGS sequence"/>
</dbReference>
<protein>
    <submittedName>
        <fullName evidence="2">Uncharacterized protein</fullName>
    </submittedName>
</protein>
<comment type="caution">
    <text evidence="2">The sequence shown here is derived from an EMBL/GenBank/DDBJ whole genome shotgun (WGS) entry which is preliminary data.</text>
</comment>
<accession>A0ABR3RU28</accession>
<evidence type="ECO:0000313" key="2">
    <source>
        <dbReference type="EMBL" id="KAL1607941.1"/>
    </source>
</evidence>
<feature type="compositionally biased region" description="Low complexity" evidence="1">
    <location>
        <begin position="7"/>
        <end position="27"/>
    </location>
</feature>
<gene>
    <name evidence="2" type="ORF">SLS60_002880</name>
</gene>
<organism evidence="2 3">
    <name type="scientific">Paraconiothyrium brasiliense</name>
    <dbReference type="NCBI Taxonomy" id="300254"/>
    <lineage>
        <taxon>Eukaryota</taxon>
        <taxon>Fungi</taxon>
        <taxon>Dikarya</taxon>
        <taxon>Ascomycota</taxon>
        <taxon>Pezizomycotina</taxon>
        <taxon>Dothideomycetes</taxon>
        <taxon>Pleosporomycetidae</taxon>
        <taxon>Pleosporales</taxon>
        <taxon>Massarineae</taxon>
        <taxon>Didymosphaeriaceae</taxon>
        <taxon>Paraconiothyrium</taxon>
    </lineage>
</organism>
<dbReference type="EMBL" id="JAKJXO020000003">
    <property type="protein sequence ID" value="KAL1607941.1"/>
    <property type="molecule type" value="Genomic_DNA"/>
</dbReference>
<evidence type="ECO:0000256" key="1">
    <source>
        <dbReference type="SAM" id="MobiDB-lite"/>
    </source>
</evidence>
<reference evidence="2 3" key="1">
    <citation type="submission" date="2024-02" db="EMBL/GenBank/DDBJ databases">
        <title>De novo assembly and annotation of 12 fungi associated with fruit tree decline syndrome in Ontario, Canada.</title>
        <authorList>
            <person name="Sulman M."/>
            <person name="Ellouze W."/>
            <person name="Ilyukhin E."/>
        </authorList>
    </citation>
    <scope>NUCLEOTIDE SEQUENCE [LARGE SCALE GENOMIC DNA]</scope>
    <source>
        <strain evidence="2 3">M42-189</strain>
    </source>
</reference>
<name>A0ABR3RU28_9PLEO</name>